<organism evidence="2 3">
    <name type="scientific">Pseudomonas cavernicola</name>
    <dbReference type="NCBI Taxonomy" id="2320866"/>
    <lineage>
        <taxon>Bacteria</taxon>
        <taxon>Pseudomonadati</taxon>
        <taxon>Pseudomonadota</taxon>
        <taxon>Gammaproteobacteria</taxon>
        <taxon>Pseudomonadales</taxon>
        <taxon>Pseudomonadaceae</taxon>
        <taxon>Pseudomonas</taxon>
    </lineage>
</organism>
<dbReference type="Proteomes" id="UP000284021">
    <property type="component" value="Unassembled WGS sequence"/>
</dbReference>
<keyword evidence="1" id="KW-0732">Signal</keyword>
<gene>
    <name evidence="2" type="ORF">D3879_21145</name>
</gene>
<keyword evidence="3" id="KW-1185">Reference proteome</keyword>
<dbReference type="InterPro" id="IPR021268">
    <property type="entry name" value="DUF2845"/>
</dbReference>
<reference evidence="2 3" key="1">
    <citation type="submission" date="2018-09" db="EMBL/GenBank/DDBJ databases">
        <authorList>
            <person name="Zhu H."/>
        </authorList>
    </citation>
    <scope>NUCLEOTIDE SEQUENCE [LARGE SCALE GENOMIC DNA]</scope>
    <source>
        <strain evidence="2 3">K1S02-6</strain>
    </source>
</reference>
<proteinExistence type="predicted"/>
<name>A0A418XDB3_9PSED</name>
<accession>A0A418XDB3</accession>
<dbReference type="AlphaFoldDB" id="A0A418XDB3"/>
<protein>
    <submittedName>
        <fullName evidence="2">DUF2845 domain-containing protein</fullName>
    </submittedName>
</protein>
<feature type="chain" id="PRO_5019437381" evidence="1">
    <location>
        <begin position="22"/>
        <end position="100"/>
    </location>
</feature>
<dbReference type="OrthoDB" id="8906462at2"/>
<feature type="signal peptide" evidence="1">
    <location>
        <begin position="1"/>
        <end position="21"/>
    </location>
</feature>
<dbReference type="RefSeq" id="WP_119956186.1">
    <property type="nucleotide sequence ID" value="NZ_QYUR01000006.1"/>
</dbReference>
<sequence length="100" mass="11137">MRTSLTLLCLPLLLLAGESFASIRCDKGIASEGDRTSEVLSKCGEPASRDFIGYSQTRTGNRRQEVEVEEWVYGPRSGGMLYFLRFEGGRLKSIESKRGN</sequence>
<comment type="caution">
    <text evidence="2">The sequence shown here is derived from an EMBL/GenBank/DDBJ whole genome shotgun (WGS) entry which is preliminary data.</text>
</comment>
<evidence type="ECO:0000256" key="1">
    <source>
        <dbReference type="SAM" id="SignalP"/>
    </source>
</evidence>
<evidence type="ECO:0000313" key="3">
    <source>
        <dbReference type="Proteomes" id="UP000284021"/>
    </source>
</evidence>
<evidence type="ECO:0000313" key="2">
    <source>
        <dbReference type="EMBL" id="RJG10506.1"/>
    </source>
</evidence>
<dbReference type="EMBL" id="QYUR01000006">
    <property type="protein sequence ID" value="RJG10506.1"/>
    <property type="molecule type" value="Genomic_DNA"/>
</dbReference>
<dbReference type="Pfam" id="PF11006">
    <property type="entry name" value="DUF2845"/>
    <property type="match status" value="1"/>
</dbReference>